<organism evidence="1 2">
    <name type="scientific">Aspergillus novofumigatus (strain IBT 16806)</name>
    <dbReference type="NCBI Taxonomy" id="1392255"/>
    <lineage>
        <taxon>Eukaryota</taxon>
        <taxon>Fungi</taxon>
        <taxon>Dikarya</taxon>
        <taxon>Ascomycota</taxon>
        <taxon>Pezizomycotina</taxon>
        <taxon>Eurotiomycetes</taxon>
        <taxon>Eurotiomycetidae</taxon>
        <taxon>Eurotiales</taxon>
        <taxon>Aspergillaceae</taxon>
        <taxon>Aspergillus</taxon>
        <taxon>Aspergillus subgen. Fumigati</taxon>
    </lineage>
</organism>
<keyword evidence="2" id="KW-1185">Reference proteome</keyword>
<evidence type="ECO:0000313" key="2">
    <source>
        <dbReference type="Proteomes" id="UP000234474"/>
    </source>
</evidence>
<dbReference type="OMA" id="ELAYHQE"/>
<protein>
    <recommendedName>
        <fullName evidence="3">MADS-box domain-containing protein</fullName>
    </recommendedName>
</protein>
<gene>
    <name evidence="1" type="ORF">P174DRAFT_491243</name>
</gene>
<proteinExistence type="predicted"/>
<dbReference type="AlphaFoldDB" id="A0A2I1C1B1"/>
<name>A0A2I1C1B1_ASPN1</name>
<evidence type="ECO:0008006" key="3">
    <source>
        <dbReference type="Google" id="ProtNLM"/>
    </source>
</evidence>
<comment type="caution">
    <text evidence="1">The sequence shown here is derived from an EMBL/GenBank/DDBJ whole genome shotgun (WGS) entry which is preliminary data.</text>
</comment>
<dbReference type="GeneID" id="36538160"/>
<reference evidence="2" key="1">
    <citation type="journal article" date="2018" name="Proc. Natl. Acad. Sci. U.S.A.">
        <title>Linking secondary metabolites to gene clusters through genome sequencing of six diverse Aspergillus species.</title>
        <authorList>
            <person name="Kaerboelling I."/>
            <person name="Vesth T.C."/>
            <person name="Frisvad J.C."/>
            <person name="Nybo J.L."/>
            <person name="Theobald S."/>
            <person name="Kuo A."/>
            <person name="Bowyer P."/>
            <person name="Matsuda Y."/>
            <person name="Mondo S."/>
            <person name="Lyhne E.K."/>
            <person name="Kogle M.E."/>
            <person name="Clum A."/>
            <person name="Lipzen A."/>
            <person name="Salamov A."/>
            <person name="Ngan C.Y."/>
            <person name="Daum C."/>
            <person name="Chiniquy J."/>
            <person name="Barry K."/>
            <person name="LaButti K."/>
            <person name="Haridas S."/>
            <person name="Simmons B.A."/>
            <person name="Magnuson J.K."/>
            <person name="Mortensen U.H."/>
            <person name="Larsen T.O."/>
            <person name="Grigoriev I.V."/>
            <person name="Baker S.E."/>
            <person name="Andersen M.R."/>
        </authorList>
    </citation>
    <scope>NUCLEOTIDE SEQUENCE [LARGE SCALE GENOMIC DNA]</scope>
    <source>
        <strain evidence="2">IBT 16806</strain>
    </source>
</reference>
<dbReference type="Proteomes" id="UP000234474">
    <property type="component" value="Unassembled WGS sequence"/>
</dbReference>
<dbReference type="RefSeq" id="XP_024680007.1">
    <property type="nucleotide sequence ID" value="XM_024830824.1"/>
</dbReference>
<dbReference type="VEuPathDB" id="FungiDB:P174DRAFT_491243"/>
<accession>A0A2I1C1B1</accession>
<evidence type="ECO:0000313" key="1">
    <source>
        <dbReference type="EMBL" id="PKX91412.1"/>
    </source>
</evidence>
<dbReference type="EMBL" id="MSZS01000006">
    <property type="protein sequence ID" value="PKX91412.1"/>
    <property type="molecule type" value="Genomic_DNA"/>
</dbReference>
<dbReference type="OrthoDB" id="4958164at2759"/>
<sequence>MELQTAKSSEGRRRRTVFRKLRQLCNEFDMSAVVVLTDNMNRQWIFKTHDDVPAIREALAHPRTRTNDDFLILRPGSESPSHSQEDWPSALFLYYSPCIIDIPEITALDHFISQNGHITVNVERLPSYLKQSKLHPASTIPDLQREIGRLRQEIAFHQEAHVSLMELFSDVREIYRLIQDTLQLASHQHLLVNAFVLLSSTTKRAAANIHASLSRASEKLAASEARFLLSYGIALDDKNTSDYAVL</sequence>